<dbReference type="Proteomes" id="UP000008311">
    <property type="component" value="Unassembled WGS sequence"/>
</dbReference>
<keyword evidence="2" id="KW-1185">Reference proteome</keyword>
<accession>B9SQT2</accession>
<dbReference type="InParanoid" id="B9SQT2"/>
<organism evidence="1 2">
    <name type="scientific">Ricinus communis</name>
    <name type="common">Castor bean</name>
    <dbReference type="NCBI Taxonomy" id="3988"/>
    <lineage>
        <taxon>Eukaryota</taxon>
        <taxon>Viridiplantae</taxon>
        <taxon>Streptophyta</taxon>
        <taxon>Embryophyta</taxon>
        <taxon>Tracheophyta</taxon>
        <taxon>Spermatophyta</taxon>
        <taxon>Magnoliopsida</taxon>
        <taxon>eudicotyledons</taxon>
        <taxon>Gunneridae</taxon>
        <taxon>Pentapetalae</taxon>
        <taxon>rosids</taxon>
        <taxon>fabids</taxon>
        <taxon>Malpighiales</taxon>
        <taxon>Euphorbiaceae</taxon>
        <taxon>Acalyphoideae</taxon>
        <taxon>Acalypheae</taxon>
        <taxon>Ricinus</taxon>
    </lineage>
</organism>
<sequence length="71" mass="8124">MEYYALNLSLFSPSRTQLNSLFNPHHTTLYLTRNNISTEPSFQNTALLKTPQFQDLKLHEKCPGRGSSEPV</sequence>
<dbReference type="AlphaFoldDB" id="B9SQT2"/>
<protein>
    <submittedName>
        <fullName evidence="1">Uncharacterized protein</fullName>
    </submittedName>
</protein>
<reference evidence="2" key="1">
    <citation type="journal article" date="2010" name="Nat. Biotechnol.">
        <title>Draft genome sequence of the oilseed species Ricinus communis.</title>
        <authorList>
            <person name="Chan A.P."/>
            <person name="Crabtree J."/>
            <person name="Zhao Q."/>
            <person name="Lorenzi H."/>
            <person name="Orvis J."/>
            <person name="Puiu D."/>
            <person name="Melake-Berhan A."/>
            <person name="Jones K.M."/>
            <person name="Redman J."/>
            <person name="Chen G."/>
            <person name="Cahoon E.B."/>
            <person name="Gedil M."/>
            <person name="Stanke M."/>
            <person name="Haas B.J."/>
            <person name="Wortman J.R."/>
            <person name="Fraser-Liggett C.M."/>
            <person name="Ravel J."/>
            <person name="Rabinowicz P.D."/>
        </authorList>
    </citation>
    <scope>NUCLEOTIDE SEQUENCE [LARGE SCALE GENOMIC DNA]</scope>
    <source>
        <strain evidence="2">cv. Hale</strain>
    </source>
</reference>
<evidence type="ECO:0000313" key="1">
    <source>
        <dbReference type="EMBL" id="EEF34023.1"/>
    </source>
</evidence>
<gene>
    <name evidence="1" type="ORF">RCOM_1217380</name>
</gene>
<evidence type="ECO:0000313" key="2">
    <source>
        <dbReference type="Proteomes" id="UP000008311"/>
    </source>
</evidence>
<name>B9SQT2_RICCO</name>
<proteinExistence type="predicted"/>
<dbReference type="EMBL" id="EQ974090">
    <property type="protein sequence ID" value="EEF34023.1"/>
    <property type="molecule type" value="Genomic_DNA"/>
</dbReference>